<keyword evidence="10" id="KW-0408">Iron</keyword>
<keyword evidence="4" id="KW-0679">Respiratory chain</keyword>
<evidence type="ECO:0000256" key="1">
    <source>
        <dbReference type="ARBA" id="ARBA00001962"/>
    </source>
</evidence>
<dbReference type="GO" id="GO:0016020">
    <property type="term" value="C:membrane"/>
    <property type="evidence" value="ECO:0007669"/>
    <property type="project" value="UniProtKB-SubCell"/>
</dbReference>
<dbReference type="RefSeq" id="WP_011375902.1">
    <property type="nucleotide sequence ID" value="NC_007577.1"/>
</dbReference>
<dbReference type="Pfam" id="PF01786">
    <property type="entry name" value="AOX"/>
    <property type="match status" value="1"/>
</dbReference>
<evidence type="ECO:0000256" key="12">
    <source>
        <dbReference type="SAM" id="Phobius"/>
    </source>
</evidence>
<dbReference type="STRING" id="74546.PMT9312_0341"/>
<evidence type="ECO:0000256" key="6">
    <source>
        <dbReference type="ARBA" id="ARBA00022723"/>
    </source>
</evidence>
<keyword evidence="6" id="KW-0479">Metal-binding</keyword>
<feature type="transmembrane region" description="Helical" evidence="12">
    <location>
        <begin position="93"/>
        <end position="112"/>
    </location>
</feature>
<gene>
    <name evidence="13" type="ordered locus">PMT9312_0341</name>
</gene>
<evidence type="ECO:0000256" key="7">
    <source>
        <dbReference type="ARBA" id="ARBA00022982"/>
    </source>
</evidence>
<dbReference type="PANTHER" id="PTHR31803">
    <property type="entry name" value="ALTERNATIVE OXIDASE"/>
    <property type="match status" value="1"/>
</dbReference>
<proteinExistence type="predicted"/>
<dbReference type="InterPro" id="IPR038659">
    <property type="entry name" value="AOX_sf"/>
</dbReference>
<dbReference type="KEGG" id="pmi:PMT9312_0341"/>
<reference evidence="14" key="1">
    <citation type="submission" date="2005-07" db="EMBL/GenBank/DDBJ databases">
        <title>Complete sequence of Prochlorococcus marinus str. MIT 9312.</title>
        <authorList>
            <consortium name="US DOE Joint Genome Institute"/>
            <person name="Copeland A."/>
            <person name="Lucas S."/>
            <person name="Lapidus A."/>
            <person name="Barry K."/>
            <person name="Detter J.C."/>
            <person name="Glavina T."/>
            <person name="Hammon N."/>
            <person name="Israni S."/>
            <person name="Pitluck S."/>
            <person name="Thiel J."/>
            <person name="Schmutz J."/>
            <person name="Larimer F."/>
            <person name="Land M."/>
            <person name="Kyrpides N."/>
            <person name="Lykidis A."/>
            <person name="Richardson P."/>
        </authorList>
    </citation>
    <scope>NUCLEOTIDE SEQUENCE [LARGE SCALE GENOMIC DNA]</scope>
    <source>
        <strain evidence="14">MIT 9312</strain>
    </source>
</reference>
<evidence type="ECO:0000256" key="3">
    <source>
        <dbReference type="ARBA" id="ARBA00022448"/>
    </source>
</evidence>
<comment type="cofactor">
    <cofactor evidence="1">
        <name>Fe cation</name>
        <dbReference type="ChEBI" id="CHEBI:24875"/>
    </cofactor>
</comment>
<keyword evidence="9 13" id="KW-0560">Oxidoreductase</keyword>
<protein>
    <submittedName>
        <fullName evidence="13">Plastoquinol oxidase immutans</fullName>
        <ecNumber evidence="13">1.10.3.-</ecNumber>
    </submittedName>
</protein>
<dbReference type="OrthoDB" id="454587at2"/>
<evidence type="ECO:0000256" key="5">
    <source>
        <dbReference type="ARBA" id="ARBA00022692"/>
    </source>
</evidence>
<dbReference type="SUPFAM" id="SSF47240">
    <property type="entry name" value="Ferritin-like"/>
    <property type="match status" value="1"/>
</dbReference>
<dbReference type="HOGENOM" id="CLU_1577115_0_0_3"/>
<dbReference type="EC" id="1.10.3.-" evidence="13"/>
<evidence type="ECO:0000256" key="8">
    <source>
        <dbReference type="ARBA" id="ARBA00022989"/>
    </source>
</evidence>
<evidence type="ECO:0000256" key="4">
    <source>
        <dbReference type="ARBA" id="ARBA00022660"/>
    </source>
</evidence>
<dbReference type="eggNOG" id="ENOG5031A8P">
    <property type="taxonomic scope" value="Bacteria"/>
</dbReference>
<dbReference type="GO" id="GO:0010230">
    <property type="term" value="P:alternative respiration"/>
    <property type="evidence" value="ECO:0007669"/>
    <property type="project" value="TreeGrafter"/>
</dbReference>
<keyword evidence="5 12" id="KW-0812">Transmembrane</keyword>
<keyword evidence="3" id="KW-0813">Transport</keyword>
<evidence type="ECO:0000313" key="14">
    <source>
        <dbReference type="Proteomes" id="UP000002715"/>
    </source>
</evidence>
<organism evidence="13 14">
    <name type="scientific">Prochlorococcus marinus (strain MIT 9312)</name>
    <dbReference type="NCBI Taxonomy" id="74546"/>
    <lineage>
        <taxon>Bacteria</taxon>
        <taxon>Bacillati</taxon>
        <taxon>Cyanobacteriota</taxon>
        <taxon>Cyanophyceae</taxon>
        <taxon>Synechococcales</taxon>
        <taxon>Prochlorococcaceae</taxon>
        <taxon>Prochlorococcus</taxon>
    </lineage>
</organism>
<keyword evidence="11 12" id="KW-0472">Membrane</keyword>
<dbReference type="InterPro" id="IPR009078">
    <property type="entry name" value="Ferritin-like_SF"/>
</dbReference>
<sequence length="169" mass="20306">MKKLNSLILNNTVNLLDFIYSGRNLQRFWVLEVIARSPYFAFLSVLHFKESLGIKNDKTMFLMKEHFYQAINETEHLKEMEKRGGDKFWIDRFFARHLVLVYYWIMVFYYFFSPANAYDVNIKIEEHAFKTYSKYLKDNPKDQKIKEIAQDELNHVKELKQALSILTSV</sequence>
<dbReference type="AlphaFoldDB" id="Q31CJ3"/>
<evidence type="ECO:0000256" key="10">
    <source>
        <dbReference type="ARBA" id="ARBA00023004"/>
    </source>
</evidence>
<evidence type="ECO:0000256" key="2">
    <source>
        <dbReference type="ARBA" id="ARBA00004370"/>
    </source>
</evidence>
<dbReference type="Proteomes" id="UP000002715">
    <property type="component" value="Chromosome"/>
</dbReference>
<evidence type="ECO:0000313" key="13">
    <source>
        <dbReference type="EMBL" id="ABB49402.1"/>
    </source>
</evidence>
<accession>Q31CJ3</accession>
<dbReference type="Gene3D" id="1.20.1260.140">
    <property type="entry name" value="Alternative oxidase"/>
    <property type="match status" value="1"/>
</dbReference>
<evidence type="ECO:0000256" key="11">
    <source>
        <dbReference type="ARBA" id="ARBA00023136"/>
    </source>
</evidence>
<dbReference type="InterPro" id="IPR002680">
    <property type="entry name" value="AOX"/>
</dbReference>
<dbReference type="EMBL" id="CP000111">
    <property type="protein sequence ID" value="ABB49402.1"/>
    <property type="molecule type" value="Genomic_DNA"/>
</dbReference>
<keyword evidence="8 12" id="KW-1133">Transmembrane helix</keyword>
<name>Q31CJ3_PROM9</name>
<keyword evidence="7" id="KW-0249">Electron transport</keyword>
<evidence type="ECO:0000256" key="9">
    <source>
        <dbReference type="ARBA" id="ARBA00023002"/>
    </source>
</evidence>
<comment type="subcellular location">
    <subcellularLocation>
        <location evidence="2">Membrane</location>
    </subcellularLocation>
</comment>
<dbReference type="GO" id="GO:0009916">
    <property type="term" value="F:alternative oxidase activity"/>
    <property type="evidence" value="ECO:0007669"/>
    <property type="project" value="InterPro"/>
</dbReference>
<dbReference type="GO" id="GO:0046872">
    <property type="term" value="F:metal ion binding"/>
    <property type="evidence" value="ECO:0007669"/>
    <property type="project" value="UniProtKB-KW"/>
</dbReference>
<dbReference type="PANTHER" id="PTHR31803:SF10">
    <property type="entry name" value="UBIQUINOL OXIDASE 4, CHLOROPLASTIC_CHROMOPLASTIC"/>
    <property type="match status" value="1"/>
</dbReference>